<name>A0ABQ2BVJ2_9FLAO</name>
<dbReference type="SUPFAM" id="SSF54373">
    <property type="entry name" value="FAD-linked reductases, C-terminal domain"/>
    <property type="match status" value="1"/>
</dbReference>
<protein>
    <submittedName>
        <fullName evidence="2">Amino acid dehydrogenase</fullName>
    </submittedName>
</protein>
<dbReference type="InterPro" id="IPR036188">
    <property type="entry name" value="FAD/NAD-bd_sf"/>
</dbReference>
<keyword evidence="3" id="KW-1185">Reference proteome</keyword>
<evidence type="ECO:0000259" key="1">
    <source>
        <dbReference type="Pfam" id="PF01266"/>
    </source>
</evidence>
<dbReference type="Gene3D" id="3.50.50.60">
    <property type="entry name" value="FAD/NAD(P)-binding domain"/>
    <property type="match status" value="2"/>
</dbReference>
<sequence>MSKNVVIIGGGIIGLSSAYYLYKSGCKVTVVDKSNFSSGASYVNSGYITPSHFVPLSQPGIITKGLKWMLNPASPFYVKPRLDMDFLKWVYAFKKSAKASKVEKATPILIDFNVLSRELYKEMNGSGDFDFHYERKGLLMCYQSDKAGEEEWKVGQRAIKEGLKVENLSPSEVKSLEPNVDLNIKGAIYFHSDAHMTPNDFMKDMIKFLKSEGVAFFANEEVLDIEIAGNSISKIITNKQELIADEIVMAAGSWSQKLSKKLGIKIPLQAGKGYSINVEEPTGITIPAILSEAKVAVTPMDGFTRFGGTMEIAGINNAINPVRVNAIAKAAKNYYSSLDDIKLETLNSAKCGLRPCSPDGLPYVGKSSKCKNLTIATGHAMMGWSLGPATGKIVSEIIQDKKTSLDMDLFHPDRRF</sequence>
<proteinExistence type="predicted"/>
<evidence type="ECO:0000313" key="3">
    <source>
        <dbReference type="Proteomes" id="UP000624701"/>
    </source>
</evidence>
<dbReference type="Pfam" id="PF01266">
    <property type="entry name" value="DAO"/>
    <property type="match status" value="1"/>
</dbReference>
<evidence type="ECO:0000313" key="2">
    <source>
        <dbReference type="EMBL" id="GGI55850.1"/>
    </source>
</evidence>
<dbReference type="PRINTS" id="PR00411">
    <property type="entry name" value="PNDRDTASEI"/>
</dbReference>
<reference evidence="3" key="1">
    <citation type="journal article" date="2019" name="Int. J. Syst. Evol. Microbiol.">
        <title>The Global Catalogue of Microorganisms (GCM) 10K type strain sequencing project: providing services to taxonomists for standard genome sequencing and annotation.</title>
        <authorList>
            <consortium name="The Broad Institute Genomics Platform"/>
            <consortium name="The Broad Institute Genome Sequencing Center for Infectious Disease"/>
            <person name="Wu L."/>
            <person name="Ma J."/>
        </authorList>
    </citation>
    <scope>NUCLEOTIDE SEQUENCE [LARGE SCALE GENOMIC DNA]</scope>
    <source>
        <strain evidence="3">CCM 8681</strain>
    </source>
</reference>
<dbReference type="PANTHER" id="PTHR13847">
    <property type="entry name" value="SARCOSINE DEHYDROGENASE-RELATED"/>
    <property type="match status" value="1"/>
</dbReference>
<dbReference type="SUPFAM" id="SSF51905">
    <property type="entry name" value="FAD/NAD(P)-binding domain"/>
    <property type="match status" value="1"/>
</dbReference>
<gene>
    <name evidence="2" type="primary">dadA</name>
    <name evidence="2" type="ORF">GCM10011444_01590</name>
</gene>
<dbReference type="Proteomes" id="UP000624701">
    <property type="component" value="Unassembled WGS sequence"/>
</dbReference>
<dbReference type="Gene3D" id="3.30.9.10">
    <property type="entry name" value="D-Amino Acid Oxidase, subunit A, domain 2"/>
    <property type="match status" value="1"/>
</dbReference>
<dbReference type="RefSeq" id="WP_188372791.1">
    <property type="nucleotide sequence ID" value="NZ_BMDQ01000001.1"/>
</dbReference>
<comment type="caution">
    <text evidence="2">The sequence shown here is derived from an EMBL/GenBank/DDBJ whole genome shotgun (WGS) entry which is preliminary data.</text>
</comment>
<organism evidence="2 3">
    <name type="scientific">Winogradskyella haliclonae</name>
    <dbReference type="NCBI Taxonomy" id="2048558"/>
    <lineage>
        <taxon>Bacteria</taxon>
        <taxon>Pseudomonadati</taxon>
        <taxon>Bacteroidota</taxon>
        <taxon>Flavobacteriia</taxon>
        <taxon>Flavobacteriales</taxon>
        <taxon>Flavobacteriaceae</taxon>
        <taxon>Winogradskyella</taxon>
    </lineage>
</organism>
<dbReference type="InterPro" id="IPR006076">
    <property type="entry name" value="FAD-dep_OxRdtase"/>
</dbReference>
<feature type="domain" description="FAD dependent oxidoreductase" evidence="1">
    <location>
        <begin position="5"/>
        <end position="396"/>
    </location>
</feature>
<dbReference type="EMBL" id="BMDQ01000001">
    <property type="protein sequence ID" value="GGI55850.1"/>
    <property type="molecule type" value="Genomic_DNA"/>
</dbReference>
<accession>A0ABQ2BVJ2</accession>